<keyword evidence="2" id="KW-1185">Reference proteome</keyword>
<dbReference type="Proteomes" id="UP000324974">
    <property type="component" value="Chromosome"/>
</dbReference>
<dbReference type="KEGG" id="lrs:PX52LOC_05381"/>
<sequence>MATPQLRLDILPGTDASTGIAVTWVLARRGDRVVVASRWLDRLPALAAALQDEKRMARFQPVDAVTRRWFDRLPATSRVDVVVHEAERPASRILSTLPKRTWSTTRVLSPHILP</sequence>
<dbReference type="RefSeq" id="WP_149112875.1">
    <property type="nucleotide sequence ID" value="NZ_CP042425.1"/>
</dbReference>
<dbReference type="SUPFAM" id="SSF51735">
    <property type="entry name" value="NAD(P)-binding Rossmann-fold domains"/>
    <property type="match status" value="1"/>
</dbReference>
<dbReference type="EMBL" id="CP042425">
    <property type="protein sequence ID" value="QEL18358.1"/>
    <property type="molecule type" value="Genomic_DNA"/>
</dbReference>
<gene>
    <name evidence="1" type="ORF">PX52LOC_05381</name>
</gene>
<dbReference type="InterPro" id="IPR036291">
    <property type="entry name" value="NAD(P)-bd_dom_sf"/>
</dbReference>
<name>A0A5C1AN65_9BACT</name>
<organism evidence="1 2">
    <name type="scientific">Limnoglobus roseus</name>
    <dbReference type="NCBI Taxonomy" id="2598579"/>
    <lineage>
        <taxon>Bacteria</taxon>
        <taxon>Pseudomonadati</taxon>
        <taxon>Planctomycetota</taxon>
        <taxon>Planctomycetia</taxon>
        <taxon>Gemmatales</taxon>
        <taxon>Gemmataceae</taxon>
        <taxon>Limnoglobus</taxon>
    </lineage>
</organism>
<proteinExistence type="predicted"/>
<dbReference type="AlphaFoldDB" id="A0A5C1AN65"/>
<reference evidence="2" key="1">
    <citation type="submission" date="2019-08" db="EMBL/GenBank/DDBJ databases">
        <title>Limnoglobus roseus gen. nov., sp. nov., a novel freshwater planctomycete with a giant genome from the family Gemmataceae.</title>
        <authorList>
            <person name="Kulichevskaya I.S."/>
            <person name="Naumoff D.G."/>
            <person name="Miroshnikov K."/>
            <person name="Ivanova A."/>
            <person name="Philippov D.A."/>
            <person name="Hakobyan A."/>
            <person name="Rijpstra I.C."/>
            <person name="Sinninghe Damste J.S."/>
            <person name="Liesack W."/>
            <person name="Dedysh S.N."/>
        </authorList>
    </citation>
    <scope>NUCLEOTIDE SEQUENCE [LARGE SCALE GENOMIC DNA]</scope>
    <source>
        <strain evidence="2">PX52</strain>
    </source>
</reference>
<evidence type="ECO:0000313" key="2">
    <source>
        <dbReference type="Proteomes" id="UP000324974"/>
    </source>
</evidence>
<accession>A0A5C1AN65</accession>
<protein>
    <submittedName>
        <fullName evidence="1">Uncharacterized protein</fullName>
    </submittedName>
</protein>
<evidence type="ECO:0000313" key="1">
    <source>
        <dbReference type="EMBL" id="QEL18358.1"/>
    </source>
</evidence>
<dbReference type="Gene3D" id="3.40.50.720">
    <property type="entry name" value="NAD(P)-binding Rossmann-like Domain"/>
    <property type="match status" value="1"/>
</dbReference>